<proteinExistence type="predicted"/>
<dbReference type="Proteomes" id="UP000291084">
    <property type="component" value="Chromosome 5"/>
</dbReference>
<keyword evidence="1" id="KW-0732">Signal</keyword>
<protein>
    <submittedName>
        <fullName evidence="2">Uncharacterized protein</fullName>
    </submittedName>
</protein>
<keyword evidence="3" id="KW-1185">Reference proteome</keyword>
<dbReference type="EMBL" id="AP015038">
    <property type="protein sequence ID" value="BAT88357.1"/>
    <property type="molecule type" value="Genomic_DNA"/>
</dbReference>
<organism evidence="2 3">
    <name type="scientific">Vigna angularis var. angularis</name>
    <dbReference type="NCBI Taxonomy" id="157739"/>
    <lineage>
        <taxon>Eukaryota</taxon>
        <taxon>Viridiplantae</taxon>
        <taxon>Streptophyta</taxon>
        <taxon>Embryophyta</taxon>
        <taxon>Tracheophyta</taxon>
        <taxon>Spermatophyta</taxon>
        <taxon>Magnoliopsida</taxon>
        <taxon>eudicotyledons</taxon>
        <taxon>Gunneridae</taxon>
        <taxon>Pentapetalae</taxon>
        <taxon>rosids</taxon>
        <taxon>fabids</taxon>
        <taxon>Fabales</taxon>
        <taxon>Fabaceae</taxon>
        <taxon>Papilionoideae</taxon>
        <taxon>50 kb inversion clade</taxon>
        <taxon>NPAAA clade</taxon>
        <taxon>indigoferoid/millettioid clade</taxon>
        <taxon>Phaseoleae</taxon>
        <taxon>Vigna</taxon>
    </lineage>
</organism>
<feature type="signal peptide" evidence="1">
    <location>
        <begin position="1"/>
        <end position="26"/>
    </location>
</feature>
<sequence>MAKASLLFHCLMVLFLIALETGCVNACQYKCKSVSASDCKSLQCFRPGCKKYCLNGCCLCGCNGNEMLDHELMIMK</sequence>
<dbReference type="AlphaFoldDB" id="A0A0S3S6C5"/>
<gene>
    <name evidence="2" type="primary">Vigan.05G182700</name>
    <name evidence="2" type="ORF">VIGAN_05182700</name>
</gene>
<name>A0A0S3S6C5_PHAAN</name>
<accession>A0A0S3S6C5</accession>
<evidence type="ECO:0000313" key="3">
    <source>
        <dbReference type="Proteomes" id="UP000291084"/>
    </source>
</evidence>
<reference evidence="2 3" key="1">
    <citation type="journal article" date="2015" name="Sci. Rep.">
        <title>The power of single molecule real-time sequencing technology in the de novo assembly of a eukaryotic genome.</title>
        <authorList>
            <person name="Sakai H."/>
            <person name="Naito K."/>
            <person name="Ogiso-Tanaka E."/>
            <person name="Takahashi Y."/>
            <person name="Iseki K."/>
            <person name="Muto C."/>
            <person name="Satou K."/>
            <person name="Teruya K."/>
            <person name="Shiroma A."/>
            <person name="Shimoji M."/>
            <person name="Hirano T."/>
            <person name="Itoh T."/>
            <person name="Kaga A."/>
            <person name="Tomooka N."/>
        </authorList>
    </citation>
    <scope>NUCLEOTIDE SEQUENCE [LARGE SCALE GENOMIC DNA]</scope>
    <source>
        <strain evidence="3">cv. Shumari</strain>
    </source>
</reference>
<evidence type="ECO:0000313" key="2">
    <source>
        <dbReference type="EMBL" id="BAT88357.1"/>
    </source>
</evidence>
<evidence type="ECO:0000256" key="1">
    <source>
        <dbReference type="SAM" id="SignalP"/>
    </source>
</evidence>
<feature type="chain" id="PRO_5006617813" evidence="1">
    <location>
        <begin position="27"/>
        <end position="76"/>
    </location>
</feature>